<feature type="transmembrane region" description="Helical" evidence="6">
    <location>
        <begin position="54"/>
        <end position="74"/>
    </location>
</feature>
<protein>
    <submittedName>
        <fullName evidence="8">Uncharacterized protein LOC125419653</fullName>
    </submittedName>
</protein>
<feature type="transmembrane region" description="Helical" evidence="6">
    <location>
        <begin position="330"/>
        <end position="351"/>
    </location>
</feature>
<dbReference type="InterPro" id="IPR007603">
    <property type="entry name" value="Choline_transptr-like"/>
</dbReference>
<keyword evidence="7" id="KW-1185">Reference proteome</keyword>
<dbReference type="PANTHER" id="PTHR12385">
    <property type="entry name" value="CHOLINE TRANSPORTER-LIKE (SLC FAMILY 44)"/>
    <property type="match status" value="1"/>
</dbReference>
<proteinExistence type="inferred from homology"/>
<keyword evidence="5 6" id="KW-0472">Membrane</keyword>
<comment type="subcellular location">
    <subcellularLocation>
        <location evidence="1">Membrane</location>
        <topology evidence="1">Multi-pass membrane protein</topology>
    </subcellularLocation>
</comment>
<accession>A0ABM3ZWZ7</accession>
<evidence type="ECO:0000313" key="8">
    <source>
        <dbReference type="RefSeq" id="XP_060668982.1"/>
    </source>
</evidence>
<evidence type="ECO:0000256" key="1">
    <source>
        <dbReference type="ARBA" id="ARBA00004141"/>
    </source>
</evidence>
<sequence>MHGQEEPRNENPNNDMIILKSLFRADCFTMVMLIISFGPIAFHHLQSTDLLFPLLTSISTCAVVTFLWQWFIFFNPSKAIGIAFSWRKILTLVVWVFQGIFEPGVLANTIVPPITPGQIRYAKRILTASMANPNLIPISNINSILIPSMVLGLLSSILFVSINILLIDADRFSTFVRVNLLFANLLHVFLIMQVISNIIVVTITRIKYMNHTRRREAMDPLPQLRNTLRNFRGNIFFGSAAVPVLELIHVFGRTLSLLTRVIDFGFERAPEYINRFEGLAREMTMEWNYWGFVHVGAYNMEIGRATAGTMEMFSQTFGLARLIGSDLTGCFCFVCGVGGGAICSLVGFAIMESYPMQLLLHNFFIGYLMSRIAMAWPHACVIAYYVAYAENPENFENDTTIPDRIEELRRLVDD</sequence>
<dbReference type="Proteomes" id="UP001652623">
    <property type="component" value="Chromosome 11"/>
</dbReference>
<evidence type="ECO:0000256" key="6">
    <source>
        <dbReference type="SAM" id="Phobius"/>
    </source>
</evidence>
<organism evidence="7 8">
    <name type="scientific">Ziziphus jujuba</name>
    <name type="common">Chinese jujube</name>
    <name type="synonym">Ziziphus sativa</name>
    <dbReference type="NCBI Taxonomy" id="326968"/>
    <lineage>
        <taxon>Eukaryota</taxon>
        <taxon>Viridiplantae</taxon>
        <taxon>Streptophyta</taxon>
        <taxon>Embryophyta</taxon>
        <taxon>Tracheophyta</taxon>
        <taxon>Spermatophyta</taxon>
        <taxon>Magnoliopsida</taxon>
        <taxon>eudicotyledons</taxon>
        <taxon>Gunneridae</taxon>
        <taxon>Pentapetalae</taxon>
        <taxon>rosids</taxon>
        <taxon>fabids</taxon>
        <taxon>Rosales</taxon>
        <taxon>Rhamnaceae</taxon>
        <taxon>Paliureae</taxon>
        <taxon>Ziziphus</taxon>
    </lineage>
</organism>
<evidence type="ECO:0000256" key="3">
    <source>
        <dbReference type="ARBA" id="ARBA00022692"/>
    </source>
</evidence>
<feature type="transmembrane region" description="Helical" evidence="6">
    <location>
        <begin position="144"/>
        <end position="166"/>
    </location>
</feature>
<keyword evidence="3 6" id="KW-0812">Transmembrane</keyword>
<gene>
    <name evidence="8" type="primary">LOC125419653</name>
</gene>
<feature type="transmembrane region" description="Helical" evidence="6">
    <location>
        <begin position="363"/>
        <end position="387"/>
    </location>
</feature>
<name>A0ABM3ZWZ7_ZIZJJ</name>
<dbReference type="RefSeq" id="XP_060668982.1">
    <property type="nucleotide sequence ID" value="XM_060812999.1"/>
</dbReference>
<feature type="transmembrane region" description="Helical" evidence="6">
    <location>
        <begin position="186"/>
        <end position="206"/>
    </location>
</feature>
<evidence type="ECO:0000256" key="4">
    <source>
        <dbReference type="ARBA" id="ARBA00022989"/>
    </source>
</evidence>
<keyword evidence="4 6" id="KW-1133">Transmembrane helix</keyword>
<evidence type="ECO:0000313" key="7">
    <source>
        <dbReference type="Proteomes" id="UP001652623"/>
    </source>
</evidence>
<comment type="similarity">
    <text evidence="2">Belongs to the CTL (choline transporter-like) family.</text>
</comment>
<dbReference type="GeneID" id="125419653"/>
<reference evidence="8" key="1">
    <citation type="submission" date="2025-08" db="UniProtKB">
        <authorList>
            <consortium name="RefSeq"/>
        </authorList>
    </citation>
    <scope>IDENTIFICATION</scope>
    <source>
        <tissue evidence="8">Seedling</tissue>
    </source>
</reference>
<feature type="transmembrane region" description="Helical" evidence="6">
    <location>
        <begin position="21"/>
        <end position="42"/>
    </location>
</feature>
<evidence type="ECO:0000256" key="2">
    <source>
        <dbReference type="ARBA" id="ARBA00007168"/>
    </source>
</evidence>
<dbReference type="PANTHER" id="PTHR12385:SF84">
    <property type="entry name" value="CHOLINE TRANSPORTER-LIKE PROTEIN"/>
    <property type="match status" value="1"/>
</dbReference>
<evidence type="ECO:0000256" key="5">
    <source>
        <dbReference type="ARBA" id="ARBA00023136"/>
    </source>
</evidence>